<dbReference type="Pfam" id="PF09994">
    <property type="entry name" value="T6SS_Tle1-like_cat"/>
    <property type="match status" value="1"/>
</dbReference>
<evidence type="ECO:0000259" key="5">
    <source>
        <dbReference type="Pfam" id="PF09994"/>
    </source>
</evidence>
<dbReference type="InterPro" id="IPR020472">
    <property type="entry name" value="WD40_PAC1"/>
</dbReference>
<evidence type="ECO:0000313" key="6">
    <source>
        <dbReference type="EMBL" id="EDR04490.1"/>
    </source>
</evidence>
<evidence type="ECO:0000256" key="1">
    <source>
        <dbReference type="ARBA" id="ARBA00022574"/>
    </source>
</evidence>
<dbReference type="InterPro" id="IPR018712">
    <property type="entry name" value="Tle1-like_cat"/>
</dbReference>
<feature type="region of interest" description="Disordered" evidence="4">
    <location>
        <begin position="260"/>
        <end position="310"/>
    </location>
</feature>
<dbReference type="InterPro" id="IPR019775">
    <property type="entry name" value="WD40_repeat_CS"/>
</dbReference>
<dbReference type="STRING" id="486041.B0DM20"/>
<evidence type="ECO:0000256" key="4">
    <source>
        <dbReference type="SAM" id="MobiDB-lite"/>
    </source>
</evidence>
<feature type="repeat" description="WD" evidence="3">
    <location>
        <begin position="796"/>
        <end position="837"/>
    </location>
</feature>
<dbReference type="InterPro" id="IPR001680">
    <property type="entry name" value="WD40_rpt"/>
</dbReference>
<reference evidence="6 7" key="1">
    <citation type="journal article" date="2008" name="Nature">
        <title>The genome of Laccaria bicolor provides insights into mycorrhizal symbiosis.</title>
        <authorList>
            <person name="Martin F."/>
            <person name="Aerts A."/>
            <person name="Ahren D."/>
            <person name="Brun A."/>
            <person name="Danchin E.G.J."/>
            <person name="Duchaussoy F."/>
            <person name="Gibon J."/>
            <person name="Kohler A."/>
            <person name="Lindquist E."/>
            <person name="Pereda V."/>
            <person name="Salamov A."/>
            <person name="Shapiro H.J."/>
            <person name="Wuyts J."/>
            <person name="Blaudez D."/>
            <person name="Buee M."/>
            <person name="Brokstein P."/>
            <person name="Canbaeck B."/>
            <person name="Cohen D."/>
            <person name="Courty P.E."/>
            <person name="Coutinho P.M."/>
            <person name="Delaruelle C."/>
            <person name="Detter J.C."/>
            <person name="Deveau A."/>
            <person name="DiFazio S."/>
            <person name="Duplessis S."/>
            <person name="Fraissinet-Tachet L."/>
            <person name="Lucic E."/>
            <person name="Frey-Klett P."/>
            <person name="Fourrey C."/>
            <person name="Feussner I."/>
            <person name="Gay G."/>
            <person name="Grimwood J."/>
            <person name="Hoegger P.J."/>
            <person name="Jain P."/>
            <person name="Kilaru S."/>
            <person name="Labbe J."/>
            <person name="Lin Y.C."/>
            <person name="Legue V."/>
            <person name="Le Tacon F."/>
            <person name="Marmeisse R."/>
            <person name="Melayah D."/>
            <person name="Montanini B."/>
            <person name="Muratet M."/>
            <person name="Nehls U."/>
            <person name="Niculita-Hirzel H."/>
            <person name="Oudot-Le Secq M.P."/>
            <person name="Peter M."/>
            <person name="Quesneville H."/>
            <person name="Rajashekar B."/>
            <person name="Reich M."/>
            <person name="Rouhier N."/>
            <person name="Schmutz J."/>
            <person name="Yin T."/>
            <person name="Chalot M."/>
            <person name="Henrissat B."/>
            <person name="Kuees U."/>
            <person name="Lucas S."/>
            <person name="Van de Peer Y."/>
            <person name="Podila G.K."/>
            <person name="Polle A."/>
            <person name="Pukkila P.J."/>
            <person name="Richardson P.M."/>
            <person name="Rouze P."/>
            <person name="Sanders I.R."/>
            <person name="Stajich J.E."/>
            <person name="Tunlid A."/>
            <person name="Tuskan G."/>
            <person name="Grigoriev I.V."/>
        </authorList>
    </citation>
    <scope>NUCLEOTIDE SEQUENCE [LARGE SCALE GENOMIC DNA]</scope>
    <source>
        <strain evidence="7">S238N-H82 / ATCC MYA-4686</strain>
    </source>
</reference>
<feature type="repeat" description="WD" evidence="3">
    <location>
        <begin position="839"/>
        <end position="880"/>
    </location>
</feature>
<gene>
    <name evidence="6" type="ORF">LACBIDRAFT_391733</name>
</gene>
<dbReference type="AlphaFoldDB" id="B0DM20"/>
<dbReference type="PANTHER" id="PTHR22847">
    <property type="entry name" value="WD40 REPEAT PROTEIN"/>
    <property type="match status" value="1"/>
</dbReference>
<feature type="repeat" description="WD" evidence="3">
    <location>
        <begin position="582"/>
        <end position="623"/>
    </location>
</feature>
<name>B0DM20_LACBS</name>
<keyword evidence="1 3" id="KW-0853">WD repeat</keyword>
<dbReference type="Pfam" id="PF00400">
    <property type="entry name" value="WD40"/>
    <property type="match status" value="7"/>
</dbReference>
<dbReference type="KEGG" id="lbc:LACBIDRAFT_391733"/>
<dbReference type="CDD" id="cd00200">
    <property type="entry name" value="WD40"/>
    <property type="match status" value="1"/>
</dbReference>
<dbReference type="Gene3D" id="2.130.10.10">
    <property type="entry name" value="YVTN repeat-like/Quinoprotein amine dehydrogenase"/>
    <property type="match status" value="3"/>
</dbReference>
<dbReference type="PROSITE" id="PS50082">
    <property type="entry name" value="WD_REPEATS_2"/>
    <property type="match status" value="7"/>
</dbReference>
<dbReference type="InterPro" id="IPR015943">
    <property type="entry name" value="WD40/YVTN_repeat-like_dom_sf"/>
</dbReference>
<feature type="repeat" description="WD" evidence="3">
    <location>
        <begin position="711"/>
        <end position="752"/>
    </location>
</feature>
<dbReference type="EMBL" id="DS547118">
    <property type="protein sequence ID" value="EDR04490.1"/>
    <property type="molecule type" value="Genomic_DNA"/>
</dbReference>
<feature type="region of interest" description="Disordered" evidence="4">
    <location>
        <begin position="1"/>
        <end position="21"/>
    </location>
</feature>
<keyword evidence="7" id="KW-1185">Reference proteome</keyword>
<proteinExistence type="predicted"/>
<dbReference type="SUPFAM" id="SSF50978">
    <property type="entry name" value="WD40 repeat-like"/>
    <property type="match status" value="1"/>
</dbReference>
<dbReference type="InParanoid" id="B0DM20"/>
<dbReference type="PANTHER" id="PTHR22847:SF637">
    <property type="entry name" value="WD REPEAT DOMAIN 5B"/>
    <property type="match status" value="1"/>
</dbReference>
<dbReference type="GeneID" id="6080580"/>
<sequence length="888" mass="98647">MADDPIPSVKAPAGTSDTEIRPCGHKIGGRNLIVCIDGTANQFGERNTNVIELYNRILKESGNQKTWYNSGIGTYVRPSWKSFKFYRQVLSHTIDSAIAWNFKRTVLGAYRWLSDNYEHGDCIFLFGFSRGAFEVRVLSAMIDKVGLIQRGSEMQIPFAYELYIDPKSDEPSTSVTVGSLQTTHTSSAERFKQTFSYKDVRVHFLGAWDTVSSIGIARRKMMLPRIVDGMKHVCFFRHALALDERRVTFLPEYAYGGSATCANPDDKNPSSVNHGSSDNGNKPSTINEGEATKDISTSDDVDRSQGMNKVTAKHPQTLEVWFAGTHSDIGGGNVQNSGMDLSRPPLRWMVLQAGELGLRTEPFERELSPHEQINVIESLTGFWWPLEFLFLKRLTYTGRNDGKKTTYKPHLGSGRTIHATQKIHGSLLLAGKLKSDYTPKARPFDDEPFFWDVAREKGLGDWLELDLYNAVRTDVEVFIIAHDLTVWDNLRKTVTRVNGRQALYDQVIDSLKPALKLTPEIMFGLLRNTVDILGRHRANLKLSPSIEIRPLIADLRHSNETRYQETAQQFMEQFTDPSIFVLSGHTNSTTSVTFSPDGRRVVSGSDDETIRIWDAETGKLVGEPFQGHTYYITSVAFSPDGRRVLSGSCDKTIRVWDAETGKPVGESLQGHTDMITSVAFSPDGRHVVSGSCDKTIRIWDLDLGEPVGEPLRGHTNMVNSVAFSPDGGRVVSGSDDETIWIWDVRTRMPVGEPFRGHNIVFSVAFSPDGRHVLSGSLDKTIRIWDAATGKPVGDVFQGHTNGVRSVAFSPDGRHVVSGSDDETIRIWDAETGKPVGEPFEGHTGLITSVAISPDGRRVLSGSVDKTIRIWDAETQMSVGELLLNVTSS</sequence>
<dbReference type="GO" id="GO:0005634">
    <property type="term" value="C:nucleus"/>
    <property type="evidence" value="ECO:0007669"/>
    <property type="project" value="TreeGrafter"/>
</dbReference>
<feature type="domain" description="T6SS Phospholipase effector Tle1-like catalytic" evidence="5">
    <location>
        <begin position="30"/>
        <end position="351"/>
    </location>
</feature>
<protein>
    <submittedName>
        <fullName evidence="6">Predicted protein</fullName>
    </submittedName>
</protein>
<dbReference type="PROSITE" id="PS50294">
    <property type="entry name" value="WD_REPEATS_REGION"/>
    <property type="match status" value="7"/>
</dbReference>
<dbReference type="SMART" id="SM00320">
    <property type="entry name" value="WD40"/>
    <property type="match status" value="7"/>
</dbReference>
<evidence type="ECO:0000256" key="2">
    <source>
        <dbReference type="ARBA" id="ARBA00022737"/>
    </source>
</evidence>
<dbReference type="PROSITE" id="PS00678">
    <property type="entry name" value="WD_REPEATS_1"/>
    <property type="match status" value="7"/>
</dbReference>
<feature type="compositionally biased region" description="Polar residues" evidence="4">
    <location>
        <begin position="269"/>
        <end position="287"/>
    </location>
</feature>
<dbReference type="RefSeq" id="XP_001885009.1">
    <property type="nucleotide sequence ID" value="XM_001884974.1"/>
</dbReference>
<feature type="repeat" description="WD" evidence="3">
    <location>
        <begin position="625"/>
        <end position="666"/>
    </location>
</feature>
<dbReference type="HOGENOM" id="CLU_005049_4_3_1"/>
<dbReference type="GO" id="GO:1990234">
    <property type="term" value="C:transferase complex"/>
    <property type="evidence" value="ECO:0007669"/>
    <property type="project" value="UniProtKB-ARBA"/>
</dbReference>
<evidence type="ECO:0000256" key="3">
    <source>
        <dbReference type="PROSITE-ProRule" id="PRU00221"/>
    </source>
</evidence>
<accession>B0DM20</accession>
<dbReference type="OrthoDB" id="538223at2759"/>
<dbReference type="Proteomes" id="UP000001194">
    <property type="component" value="Unassembled WGS sequence"/>
</dbReference>
<feature type="repeat" description="WD" evidence="3">
    <location>
        <begin position="760"/>
        <end position="794"/>
    </location>
</feature>
<keyword evidence="2" id="KW-0677">Repeat</keyword>
<dbReference type="InterPro" id="IPR036322">
    <property type="entry name" value="WD40_repeat_dom_sf"/>
</dbReference>
<evidence type="ECO:0000313" key="7">
    <source>
        <dbReference type="Proteomes" id="UP000001194"/>
    </source>
</evidence>
<dbReference type="PRINTS" id="PR00320">
    <property type="entry name" value="GPROTEINBRPT"/>
</dbReference>
<feature type="repeat" description="WD" evidence="3">
    <location>
        <begin position="668"/>
        <end position="709"/>
    </location>
</feature>
<organism evidence="7">
    <name type="scientific">Laccaria bicolor (strain S238N-H82 / ATCC MYA-4686)</name>
    <name type="common">Bicoloured deceiver</name>
    <name type="synonym">Laccaria laccata var. bicolor</name>
    <dbReference type="NCBI Taxonomy" id="486041"/>
    <lineage>
        <taxon>Eukaryota</taxon>
        <taxon>Fungi</taxon>
        <taxon>Dikarya</taxon>
        <taxon>Basidiomycota</taxon>
        <taxon>Agaricomycotina</taxon>
        <taxon>Agaricomycetes</taxon>
        <taxon>Agaricomycetidae</taxon>
        <taxon>Agaricales</taxon>
        <taxon>Agaricineae</taxon>
        <taxon>Hydnangiaceae</taxon>
        <taxon>Laccaria</taxon>
    </lineage>
</organism>